<evidence type="ECO:0000313" key="2">
    <source>
        <dbReference type="EMBL" id="AXH49330.1"/>
    </source>
</evidence>
<sequence>MKKREYQDPAEELIIGCLGRILLIGILLGAVFVGAIWGLVELFQWAI</sequence>
<name>A0A345L228_9CAUD</name>
<keyword evidence="3" id="KW-1185">Reference proteome</keyword>
<accession>A0A345L228</accession>
<keyword evidence="1" id="KW-1133">Transmembrane helix</keyword>
<evidence type="ECO:0000313" key="3">
    <source>
        <dbReference type="Proteomes" id="UP000258408"/>
    </source>
</evidence>
<dbReference type="KEGG" id="vg:55600013"/>
<reference evidence="2 3" key="1">
    <citation type="submission" date="2018-06" db="EMBL/GenBank/DDBJ databases">
        <authorList>
            <person name="Luttrell C.E."/>
            <person name="Myers K.N."/>
            <person name="Simpson A.N."/>
            <person name="Sulollari A."/>
            <person name="Suri N."/>
            <person name="Nayek S."/>
            <person name="Bhuiyan S."/>
            <person name="Smith B.R."/>
            <person name="Hughes L.E."/>
            <person name="Garlena R.A."/>
            <person name="Russell D.A."/>
            <person name="Pope W.H."/>
            <person name="Jacobs-Sera D."/>
            <person name="Hatfull G.F."/>
        </authorList>
    </citation>
    <scope>NUCLEOTIDE SEQUENCE [LARGE SCALE GENOMIC DNA]</scope>
</reference>
<dbReference type="GeneID" id="55600013"/>
<dbReference type="Proteomes" id="UP000258408">
    <property type="component" value="Segment"/>
</dbReference>
<keyword evidence="1" id="KW-0812">Transmembrane</keyword>
<gene>
    <name evidence="2" type="primary">223</name>
    <name evidence="2" type="ORF">SEA_BLUEEYEDBEAUTY_223</name>
</gene>
<protein>
    <submittedName>
        <fullName evidence="2">Uncharacterized protein</fullName>
    </submittedName>
</protein>
<organism evidence="2 3">
    <name type="scientific">Streptomyces phage Blueeyedbeauty</name>
    <dbReference type="NCBI Taxonomy" id="2250336"/>
    <lineage>
        <taxon>Viruses</taxon>
        <taxon>Duplodnaviria</taxon>
        <taxon>Heunggongvirae</taxon>
        <taxon>Uroviricota</taxon>
        <taxon>Caudoviricetes</taxon>
        <taxon>Stanwilliamsviridae</taxon>
        <taxon>Loccivirinae</taxon>
        <taxon>Annadreamyvirus</taxon>
        <taxon>Annadreamyvirus blueeyedbeauty</taxon>
    </lineage>
</organism>
<evidence type="ECO:0000256" key="1">
    <source>
        <dbReference type="SAM" id="Phobius"/>
    </source>
</evidence>
<dbReference type="RefSeq" id="YP_009839384.1">
    <property type="nucleotide sequence ID" value="NC_048720.1"/>
</dbReference>
<dbReference type="EMBL" id="MH536814">
    <property type="protein sequence ID" value="AXH49330.1"/>
    <property type="molecule type" value="Genomic_DNA"/>
</dbReference>
<feature type="transmembrane region" description="Helical" evidence="1">
    <location>
        <begin position="21"/>
        <end position="40"/>
    </location>
</feature>
<keyword evidence="1" id="KW-0472">Membrane</keyword>
<proteinExistence type="predicted"/>